<keyword evidence="1" id="KW-0694">RNA-binding</keyword>
<dbReference type="Gene3D" id="1.10.1710.10">
    <property type="entry name" value="ProQ/FinO domain"/>
    <property type="match status" value="1"/>
</dbReference>
<gene>
    <name evidence="3" type="ORF">HW932_18740</name>
</gene>
<protein>
    <submittedName>
        <fullName evidence="3">ProQ/FinO family protein</fullName>
    </submittedName>
</protein>
<dbReference type="AlphaFoldDB" id="A0A850RJL0"/>
<dbReference type="RefSeq" id="WP_176977990.1">
    <property type="nucleotide sequence ID" value="NZ_JABZEO010000018.1"/>
</dbReference>
<evidence type="ECO:0000256" key="1">
    <source>
        <dbReference type="ARBA" id="ARBA00022884"/>
    </source>
</evidence>
<dbReference type="GO" id="GO:0003723">
    <property type="term" value="F:RNA binding"/>
    <property type="evidence" value="ECO:0007669"/>
    <property type="project" value="UniProtKB-KW"/>
</dbReference>
<dbReference type="Proteomes" id="UP000592294">
    <property type="component" value="Unassembled WGS sequence"/>
</dbReference>
<feature type="domain" description="ProQ/FinO" evidence="2">
    <location>
        <begin position="3"/>
        <end position="102"/>
    </location>
</feature>
<sequence>MSNTEPESPLSICRLDLVALYPACFDWKRPRPLKIGIDLDLIEAGHAPQAVQRSLRSYCARGCYLKEIRAGAPRIGLQGTPVSVVSTDEAAAALASQTLPRPRH</sequence>
<accession>A0A850RJL0</accession>
<evidence type="ECO:0000313" key="3">
    <source>
        <dbReference type="EMBL" id="NVZ11292.1"/>
    </source>
</evidence>
<name>A0A850RJL0_9GAMM</name>
<keyword evidence="4" id="KW-1185">Reference proteome</keyword>
<dbReference type="InterPro" id="IPR016103">
    <property type="entry name" value="ProQ/FinO"/>
</dbReference>
<reference evidence="3 4" key="1">
    <citation type="submission" date="2020-06" db="EMBL/GenBank/DDBJ databases">
        <title>Whole-genome sequence of Allochromatium humboldtianum DSM 21881, type strain.</title>
        <authorList>
            <person name="Kyndt J.A."/>
            <person name="Meyer T.E."/>
        </authorList>
    </citation>
    <scope>NUCLEOTIDE SEQUENCE [LARGE SCALE GENOMIC DNA]</scope>
    <source>
        <strain evidence="3 4">DSM 21881</strain>
    </source>
</reference>
<dbReference type="EMBL" id="JABZEO010000018">
    <property type="protein sequence ID" value="NVZ11292.1"/>
    <property type="molecule type" value="Genomic_DNA"/>
</dbReference>
<dbReference type="InterPro" id="IPR036442">
    <property type="entry name" value="ProQ/FinO_sf"/>
</dbReference>
<evidence type="ECO:0000259" key="2">
    <source>
        <dbReference type="SMART" id="SM00945"/>
    </source>
</evidence>
<comment type="caution">
    <text evidence="3">The sequence shown here is derived from an EMBL/GenBank/DDBJ whole genome shotgun (WGS) entry which is preliminary data.</text>
</comment>
<dbReference type="SMART" id="SM00945">
    <property type="entry name" value="ProQ"/>
    <property type="match status" value="1"/>
</dbReference>
<organism evidence="3 4">
    <name type="scientific">Allochromatium humboldtianum</name>
    <dbReference type="NCBI Taxonomy" id="504901"/>
    <lineage>
        <taxon>Bacteria</taxon>
        <taxon>Pseudomonadati</taxon>
        <taxon>Pseudomonadota</taxon>
        <taxon>Gammaproteobacteria</taxon>
        <taxon>Chromatiales</taxon>
        <taxon>Chromatiaceae</taxon>
        <taxon>Allochromatium</taxon>
    </lineage>
</organism>
<evidence type="ECO:0000313" key="4">
    <source>
        <dbReference type="Proteomes" id="UP000592294"/>
    </source>
</evidence>
<proteinExistence type="predicted"/>
<dbReference type="Pfam" id="PF04352">
    <property type="entry name" value="ProQ"/>
    <property type="match status" value="1"/>
</dbReference>
<dbReference type="SUPFAM" id="SSF48657">
    <property type="entry name" value="FinO-like"/>
    <property type="match status" value="1"/>
</dbReference>